<organism evidence="1 2">
    <name type="scientific">Mesorhabditis spiculigera</name>
    <dbReference type="NCBI Taxonomy" id="96644"/>
    <lineage>
        <taxon>Eukaryota</taxon>
        <taxon>Metazoa</taxon>
        <taxon>Ecdysozoa</taxon>
        <taxon>Nematoda</taxon>
        <taxon>Chromadorea</taxon>
        <taxon>Rhabditida</taxon>
        <taxon>Rhabditina</taxon>
        <taxon>Rhabditomorpha</taxon>
        <taxon>Rhabditoidea</taxon>
        <taxon>Rhabditidae</taxon>
        <taxon>Mesorhabditinae</taxon>
        <taxon>Mesorhabditis</taxon>
    </lineage>
</organism>
<evidence type="ECO:0000313" key="1">
    <source>
        <dbReference type="EMBL" id="CAJ0570913.1"/>
    </source>
</evidence>
<evidence type="ECO:0000313" key="2">
    <source>
        <dbReference type="Proteomes" id="UP001177023"/>
    </source>
</evidence>
<protein>
    <submittedName>
        <fullName evidence="1">Uncharacterized protein</fullName>
    </submittedName>
</protein>
<proteinExistence type="predicted"/>
<comment type="caution">
    <text evidence="1">The sequence shown here is derived from an EMBL/GenBank/DDBJ whole genome shotgun (WGS) entry which is preliminary data.</text>
</comment>
<keyword evidence="2" id="KW-1185">Reference proteome</keyword>
<gene>
    <name evidence="1" type="ORF">MSPICULIGERA_LOCUS9345</name>
</gene>
<sequence>MRPTKFRDEFSADDLRLYLHVTLDESVYYFGPNFSEVDSEGHEYVNWPDLTSSTMCLVLCGSFYSMLCYTGIKL</sequence>
<accession>A0AA36G2M6</accession>
<dbReference type="Pfam" id="PF10326">
    <property type="entry name" value="7TM_GPCR_Str"/>
    <property type="match status" value="1"/>
</dbReference>
<reference evidence="1" key="1">
    <citation type="submission" date="2023-06" db="EMBL/GenBank/DDBJ databases">
        <authorList>
            <person name="Delattre M."/>
        </authorList>
    </citation>
    <scope>NUCLEOTIDE SEQUENCE</scope>
    <source>
        <strain evidence="1">AF72</strain>
    </source>
</reference>
<feature type="non-terminal residue" evidence="1">
    <location>
        <position position="74"/>
    </location>
</feature>
<name>A0AA36G2M6_9BILA</name>
<dbReference type="InterPro" id="IPR019428">
    <property type="entry name" value="7TM_GPCR_serpentine_rcpt_Str"/>
</dbReference>
<dbReference type="AlphaFoldDB" id="A0AA36G2M6"/>
<dbReference type="EMBL" id="CATQJA010002504">
    <property type="protein sequence ID" value="CAJ0570913.1"/>
    <property type="molecule type" value="Genomic_DNA"/>
</dbReference>
<dbReference type="Proteomes" id="UP001177023">
    <property type="component" value="Unassembled WGS sequence"/>
</dbReference>